<evidence type="ECO:0000313" key="1">
    <source>
        <dbReference type="EMBL" id="SKB00925.1"/>
    </source>
</evidence>
<protein>
    <submittedName>
        <fullName evidence="1">Uncharacterized protein</fullName>
    </submittedName>
</protein>
<evidence type="ECO:0000313" key="2">
    <source>
        <dbReference type="Proteomes" id="UP000190774"/>
    </source>
</evidence>
<name>A0A1T4YI73_9BACT</name>
<dbReference type="EMBL" id="FUYE01000011">
    <property type="protein sequence ID" value="SKB00925.1"/>
    <property type="molecule type" value="Genomic_DNA"/>
</dbReference>
<organism evidence="1 2">
    <name type="scientific">Prosthecobacter debontii</name>
    <dbReference type="NCBI Taxonomy" id="48467"/>
    <lineage>
        <taxon>Bacteria</taxon>
        <taxon>Pseudomonadati</taxon>
        <taxon>Verrucomicrobiota</taxon>
        <taxon>Verrucomicrobiia</taxon>
        <taxon>Verrucomicrobiales</taxon>
        <taxon>Verrucomicrobiaceae</taxon>
        <taxon>Prosthecobacter</taxon>
    </lineage>
</organism>
<proteinExistence type="predicted"/>
<sequence length="87" mass="9603">MLNGISSICASGLRSDRAFVGRMCPAVKATQSSQGDRRILRLLGCDYILDRHAVHQPLDRLAMESLVIERFRSPNTSGPRFLGLAEC</sequence>
<dbReference type="Proteomes" id="UP000190774">
    <property type="component" value="Unassembled WGS sequence"/>
</dbReference>
<keyword evidence="2" id="KW-1185">Reference proteome</keyword>
<dbReference type="AlphaFoldDB" id="A0A1T4YI73"/>
<dbReference type="STRING" id="48467.SAMN02745166_03257"/>
<accession>A0A1T4YI73</accession>
<gene>
    <name evidence="1" type="ORF">SAMN02745166_03257</name>
</gene>
<reference evidence="2" key="1">
    <citation type="submission" date="2017-02" db="EMBL/GenBank/DDBJ databases">
        <authorList>
            <person name="Varghese N."/>
            <person name="Submissions S."/>
        </authorList>
    </citation>
    <scope>NUCLEOTIDE SEQUENCE [LARGE SCALE GENOMIC DNA]</scope>
    <source>
        <strain evidence="2">ATCC 700200</strain>
    </source>
</reference>